<gene>
    <name evidence="9" type="ORF">SCP_1302710</name>
</gene>
<protein>
    <recommendedName>
        <fullName evidence="8">Homeobox domain-containing protein</fullName>
    </recommendedName>
</protein>
<feature type="compositionally biased region" description="Low complexity" evidence="7">
    <location>
        <begin position="22"/>
        <end position="31"/>
    </location>
</feature>
<dbReference type="Pfam" id="PF24818">
    <property type="entry name" value="PH_TRF2_HOY1"/>
    <property type="match status" value="1"/>
</dbReference>
<evidence type="ECO:0000256" key="4">
    <source>
        <dbReference type="ARBA" id="ARBA00023242"/>
    </source>
</evidence>
<evidence type="ECO:0000313" key="10">
    <source>
        <dbReference type="Proteomes" id="UP000287166"/>
    </source>
</evidence>
<dbReference type="GO" id="GO:0000978">
    <property type="term" value="F:RNA polymerase II cis-regulatory region sequence-specific DNA binding"/>
    <property type="evidence" value="ECO:0007669"/>
    <property type="project" value="TreeGrafter"/>
</dbReference>
<evidence type="ECO:0000256" key="6">
    <source>
        <dbReference type="RuleBase" id="RU000682"/>
    </source>
</evidence>
<dbReference type="GeneID" id="38785373"/>
<keyword evidence="4 5" id="KW-0539">Nucleus</keyword>
<dbReference type="FunCoup" id="A0A401H1X9">
    <property type="interactions" value="1"/>
</dbReference>
<evidence type="ECO:0000256" key="2">
    <source>
        <dbReference type="ARBA" id="ARBA00023125"/>
    </source>
</evidence>
<dbReference type="InterPro" id="IPR009057">
    <property type="entry name" value="Homeodomain-like_sf"/>
</dbReference>
<keyword evidence="3 5" id="KW-0371">Homeobox</keyword>
<evidence type="ECO:0000256" key="3">
    <source>
        <dbReference type="ARBA" id="ARBA00023155"/>
    </source>
</evidence>
<comment type="caution">
    <text evidence="9">The sequence shown here is derived from an EMBL/GenBank/DDBJ whole genome shotgun (WGS) entry which is preliminary data.</text>
</comment>
<feature type="domain" description="Homeobox" evidence="8">
    <location>
        <begin position="69"/>
        <end position="129"/>
    </location>
</feature>
<feature type="compositionally biased region" description="Polar residues" evidence="7">
    <location>
        <begin position="41"/>
        <end position="65"/>
    </location>
</feature>
<dbReference type="Gene3D" id="1.10.10.60">
    <property type="entry name" value="Homeodomain-like"/>
    <property type="match status" value="1"/>
</dbReference>
<evidence type="ECO:0000259" key="8">
    <source>
        <dbReference type="PROSITE" id="PS50071"/>
    </source>
</evidence>
<feature type="region of interest" description="Disordered" evidence="7">
    <location>
        <begin position="1"/>
        <end position="81"/>
    </location>
</feature>
<dbReference type="PROSITE" id="PS50071">
    <property type="entry name" value="HOMEOBOX_2"/>
    <property type="match status" value="1"/>
</dbReference>
<dbReference type="CDD" id="cd00086">
    <property type="entry name" value="homeodomain"/>
    <property type="match status" value="1"/>
</dbReference>
<dbReference type="STRING" id="139825.A0A401H1X9"/>
<dbReference type="RefSeq" id="XP_027619369.1">
    <property type="nucleotide sequence ID" value="XM_027763568.1"/>
</dbReference>
<dbReference type="GO" id="GO:0030154">
    <property type="term" value="P:cell differentiation"/>
    <property type="evidence" value="ECO:0007669"/>
    <property type="project" value="TreeGrafter"/>
</dbReference>
<dbReference type="EMBL" id="BFAD01000013">
    <property type="protein sequence ID" value="GBE88456.1"/>
    <property type="molecule type" value="Genomic_DNA"/>
</dbReference>
<proteinExistence type="predicted"/>
<dbReference type="Proteomes" id="UP000287166">
    <property type="component" value="Unassembled WGS sequence"/>
</dbReference>
<dbReference type="GO" id="GO:0006357">
    <property type="term" value="P:regulation of transcription by RNA polymerase II"/>
    <property type="evidence" value="ECO:0007669"/>
    <property type="project" value="TreeGrafter"/>
</dbReference>
<evidence type="ECO:0000313" key="9">
    <source>
        <dbReference type="EMBL" id="GBE88456.1"/>
    </source>
</evidence>
<dbReference type="InParanoid" id="A0A401H1X9"/>
<feature type="compositionally biased region" description="Polar residues" evidence="7">
    <location>
        <begin position="1"/>
        <end position="12"/>
    </location>
</feature>
<dbReference type="OrthoDB" id="6159439at2759"/>
<comment type="subcellular location">
    <subcellularLocation>
        <location evidence="1 5 6">Nucleus</location>
    </subcellularLocation>
</comment>
<dbReference type="SMART" id="SM00389">
    <property type="entry name" value="HOX"/>
    <property type="match status" value="1"/>
</dbReference>
<feature type="region of interest" description="Disordered" evidence="7">
    <location>
        <begin position="434"/>
        <end position="479"/>
    </location>
</feature>
<accession>A0A401H1X9</accession>
<dbReference type="AlphaFoldDB" id="A0A401H1X9"/>
<dbReference type="GO" id="GO:0005634">
    <property type="term" value="C:nucleus"/>
    <property type="evidence" value="ECO:0007669"/>
    <property type="project" value="UniProtKB-SubCell"/>
</dbReference>
<dbReference type="InterPro" id="IPR001356">
    <property type="entry name" value="HD"/>
</dbReference>
<feature type="compositionally biased region" description="Polar residues" evidence="7">
    <location>
        <begin position="444"/>
        <end position="454"/>
    </location>
</feature>
<dbReference type="PANTHER" id="PTHR24324:SF5">
    <property type="entry name" value="HEMATOPOIETICALLY-EXPRESSED HOMEOBOX PROTEIN HHEX"/>
    <property type="match status" value="1"/>
</dbReference>
<keyword evidence="2 5" id="KW-0238">DNA-binding</keyword>
<dbReference type="PANTHER" id="PTHR24324">
    <property type="entry name" value="HOMEOBOX PROTEIN HHEX"/>
    <property type="match status" value="1"/>
</dbReference>
<evidence type="ECO:0000256" key="5">
    <source>
        <dbReference type="PROSITE-ProRule" id="PRU00108"/>
    </source>
</evidence>
<sequence length="479" mass="52382">MGSSSKQVTNSLAGDDDLLPESSASSPSSVSGFLRGASEDTAISTDTASPSLSIDNPSSASTHSKSFAAKGKRKRSRVTPEQLSHLERFFASDRSPTAARRKEISGLLGMHERQTQIWFQNRRAKAKLQDVKIKGRAGLSDPPPDTPPELCSGFDIDLYNLIHEDEPVTIIPCTDLSIGTWRRVASTVSKHDLVGYVCQAKRCITWFIYSSGLGFKIEISFDIVVDTEFTNVSPGVALAALKLSQPPAFYLEHSASSGVNSSSVRYWKRCADWTEGMQATRVLRHEVIGSEMQLSHIIRNFSPNGTVAEVSLYSLPQRAEASPVLHPTSSLPLAHEDHCRDDMSQYDAQYPNGSRQRLLAAGPSHPLQNFITAPAGCSPPYPADLPYPHVVRTFPPMHLPSSYNMCDGDRKPPHYALQFEPHLGFPRRMSSFPHSHAPIPQYPSACTNDSSPRSVSPYECPNDLVSSASTSHSSFDAPS</sequence>
<evidence type="ECO:0000256" key="7">
    <source>
        <dbReference type="SAM" id="MobiDB-lite"/>
    </source>
</evidence>
<keyword evidence="10" id="KW-1185">Reference proteome</keyword>
<evidence type="ECO:0000256" key="1">
    <source>
        <dbReference type="ARBA" id="ARBA00004123"/>
    </source>
</evidence>
<dbReference type="InterPro" id="IPR057939">
    <property type="entry name" value="TRF2_HOY1_PH"/>
</dbReference>
<organism evidence="9 10">
    <name type="scientific">Sparassis crispa</name>
    <dbReference type="NCBI Taxonomy" id="139825"/>
    <lineage>
        <taxon>Eukaryota</taxon>
        <taxon>Fungi</taxon>
        <taxon>Dikarya</taxon>
        <taxon>Basidiomycota</taxon>
        <taxon>Agaricomycotina</taxon>
        <taxon>Agaricomycetes</taxon>
        <taxon>Polyporales</taxon>
        <taxon>Sparassidaceae</taxon>
        <taxon>Sparassis</taxon>
    </lineage>
</organism>
<dbReference type="SUPFAM" id="SSF46689">
    <property type="entry name" value="Homeodomain-like"/>
    <property type="match status" value="1"/>
</dbReference>
<reference evidence="9 10" key="1">
    <citation type="journal article" date="2018" name="Sci. Rep.">
        <title>Genome sequence of the cauliflower mushroom Sparassis crispa (Hanabiratake) and its association with beneficial usage.</title>
        <authorList>
            <person name="Kiyama R."/>
            <person name="Furutani Y."/>
            <person name="Kawaguchi K."/>
            <person name="Nakanishi T."/>
        </authorList>
    </citation>
    <scope>NUCLEOTIDE SEQUENCE [LARGE SCALE GENOMIC DNA]</scope>
</reference>
<name>A0A401H1X9_9APHY</name>
<feature type="DNA-binding region" description="Homeobox" evidence="5">
    <location>
        <begin position="71"/>
        <end position="130"/>
    </location>
</feature>
<dbReference type="Pfam" id="PF00046">
    <property type="entry name" value="Homeodomain"/>
    <property type="match status" value="1"/>
</dbReference>
<dbReference type="InterPro" id="IPR051000">
    <property type="entry name" value="Homeobox_DNA-bind_prot"/>
</dbReference>
<feature type="compositionally biased region" description="Low complexity" evidence="7">
    <location>
        <begin position="466"/>
        <end position="479"/>
    </location>
</feature>